<dbReference type="OrthoDB" id="2051435at2"/>
<feature type="signal peptide" evidence="1">
    <location>
        <begin position="1"/>
        <end position="25"/>
    </location>
</feature>
<evidence type="ECO:0000313" key="4">
    <source>
        <dbReference type="Proteomes" id="UP000190080"/>
    </source>
</evidence>
<dbReference type="PROSITE" id="PS50853">
    <property type="entry name" value="FN3"/>
    <property type="match status" value="1"/>
</dbReference>
<keyword evidence="4" id="KW-1185">Reference proteome</keyword>
<reference evidence="3 4" key="1">
    <citation type="submission" date="2017-03" db="EMBL/GenBank/DDBJ databases">
        <title>Genome sequence of Clostridium oryzae DSM 28571.</title>
        <authorList>
            <person name="Poehlein A."/>
            <person name="Daniel R."/>
        </authorList>
    </citation>
    <scope>NUCLEOTIDE SEQUENCE [LARGE SCALE GENOMIC DNA]</scope>
    <source>
        <strain evidence="3 4">DSM 28571</strain>
    </source>
</reference>
<keyword evidence="1" id="KW-0732">Signal</keyword>
<dbReference type="Gene3D" id="2.60.40.10">
    <property type="entry name" value="Immunoglobulins"/>
    <property type="match status" value="2"/>
</dbReference>
<name>A0A1V4ILT2_9CLOT</name>
<dbReference type="AlphaFoldDB" id="A0A1V4ILT2"/>
<organism evidence="3 4">
    <name type="scientific">Clostridium oryzae</name>
    <dbReference type="NCBI Taxonomy" id="1450648"/>
    <lineage>
        <taxon>Bacteria</taxon>
        <taxon>Bacillati</taxon>
        <taxon>Bacillota</taxon>
        <taxon>Clostridia</taxon>
        <taxon>Eubacteriales</taxon>
        <taxon>Clostridiaceae</taxon>
        <taxon>Clostridium</taxon>
    </lineage>
</organism>
<dbReference type="InterPro" id="IPR036116">
    <property type="entry name" value="FN3_sf"/>
</dbReference>
<protein>
    <submittedName>
        <fullName evidence="3">Fibronectin type III domain protein</fullName>
    </submittedName>
</protein>
<evidence type="ECO:0000256" key="1">
    <source>
        <dbReference type="SAM" id="SignalP"/>
    </source>
</evidence>
<accession>A0A1V4ILT2</accession>
<dbReference type="STRING" id="1450648.CLORY_25400"/>
<sequence length="316" mass="35589">MKLKKSISLALCLFFLCLFNVDTFAKTKLAKPTGVIVTADSEKIVTVHWKKVSSASYYYVYYSTSYNGKYVKSVKISTTAAKSFLPFTKGQTYYFKVKAVKGKVTSPYSKIAKIKITSSPSTPKNVKVTYNSKNGKIKLTWNKVRGVKGYYVYCSNDKTYGYQIICDAKMYPIMYKKTSASFSAAGYGFKVGQKIYFKISAVRSEMESKQSSSKAVTIKANKVKCFPKLTDVPVIPDQDYTLKTSSDGTIAYCYALSDFNTNTESNYHTLLANNGWEYEGKADKDGYKIFGYTKAGKEIRIYKTDTQFIITGYYTN</sequence>
<feature type="domain" description="Fibronectin type-III" evidence="2">
    <location>
        <begin position="31"/>
        <end position="120"/>
    </location>
</feature>
<dbReference type="InterPro" id="IPR013783">
    <property type="entry name" value="Ig-like_fold"/>
</dbReference>
<dbReference type="InterPro" id="IPR003961">
    <property type="entry name" value="FN3_dom"/>
</dbReference>
<evidence type="ECO:0000313" key="3">
    <source>
        <dbReference type="EMBL" id="OPJ60991.1"/>
    </source>
</evidence>
<gene>
    <name evidence="3" type="ORF">CLORY_25400</name>
</gene>
<dbReference type="SMART" id="SM00060">
    <property type="entry name" value="FN3"/>
    <property type="match status" value="2"/>
</dbReference>
<dbReference type="RefSeq" id="WP_079424998.1">
    <property type="nucleotide sequence ID" value="NZ_MZGV01000026.1"/>
</dbReference>
<dbReference type="EMBL" id="MZGV01000026">
    <property type="protein sequence ID" value="OPJ60991.1"/>
    <property type="molecule type" value="Genomic_DNA"/>
</dbReference>
<evidence type="ECO:0000259" key="2">
    <source>
        <dbReference type="PROSITE" id="PS50853"/>
    </source>
</evidence>
<proteinExistence type="predicted"/>
<feature type="chain" id="PRO_5013342228" evidence="1">
    <location>
        <begin position="26"/>
        <end position="316"/>
    </location>
</feature>
<dbReference type="SUPFAM" id="SSF49265">
    <property type="entry name" value="Fibronectin type III"/>
    <property type="match status" value="1"/>
</dbReference>
<comment type="caution">
    <text evidence="3">The sequence shown here is derived from an EMBL/GenBank/DDBJ whole genome shotgun (WGS) entry which is preliminary data.</text>
</comment>
<dbReference type="Proteomes" id="UP000190080">
    <property type="component" value="Unassembled WGS sequence"/>
</dbReference>